<dbReference type="PANTHER" id="PTHR46621:SF1">
    <property type="entry name" value="SNRNA-ACTIVATING PROTEIN COMPLEX SUBUNIT 4"/>
    <property type="match status" value="1"/>
</dbReference>
<reference evidence="10 11" key="1">
    <citation type="submission" date="2024-04" db="EMBL/GenBank/DDBJ databases">
        <authorList>
            <consortium name="Genoscope - CEA"/>
            <person name="William W."/>
        </authorList>
    </citation>
    <scope>NUCLEOTIDE SEQUENCE [LARGE SCALE GENOMIC DNA]</scope>
</reference>
<evidence type="ECO:0000256" key="4">
    <source>
        <dbReference type="ARBA" id="ARBA00023125"/>
    </source>
</evidence>
<evidence type="ECO:0000256" key="1">
    <source>
        <dbReference type="ARBA" id="ARBA00004123"/>
    </source>
</evidence>
<comment type="caution">
    <text evidence="10">The sequence shown here is derived from an EMBL/GenBank/DDBJ whole genome shotgun (WGS) entry which is preliminary data.</text>
</comment>
<evidence type="ECO:0008006" key="12">
    <source>
        <dbReference type="Google" id="ProtNLM"/>
    </source>
</evidence>
<dbReference type="Proteomes" id="UP001497497">
    <property type="component" value="Unassembled WGS sequence"/>
</dbReference>
<dbReference type="SUPFAM" id="SSF46689">
    <property type="entry name" value="Homeodomain-like"/>
    <property type="match status" value="1"/>
</dbReference>
<dbReference type="InterPro" id="IPR001005">
    <property type="entry name" value="SANT/Myb"/>
</dbReference>
<keyword evidence="3" id="KW-0805">Transcription regulation</keyword>
<keyword evidence="11" id="KW-1185">Reference proteome</keyword>
<dbReference type="PANTHER" id="PTHR46621">
    <property type="entry name" value="SNRNA-ACTIVATING PROTEIN COMPLEX SUBUNIT 4"/>
    <property type="match status" value="1"/>
</dbReference>
<dbReference type="Gene3D" id="1.10.10.60">
    <property type="entry name" value="Homeodomain-like"/>
    <property type="match status" value="2"/>
</dbReference>
<feature type="domain" description="HTH myb-type" evidence="9">
    <location>
        <begin position="64"/>
        <end position="115"/>
    </location>
</feature>
<sequence length="168" mass="19765">MAQLADEIKPLPVPSPVNYLLTNNSNKTNNFSRSDSLSVGSSEDEPDDTEPMDHDYNLPQVKIKKFINRGKWSKEEDEKLRKIVEAKGFHDWKVVCSFFVDRTDIQCQHRWHKVLNPDLIKGPWTREEDNRVIQLVNEYGPKRWTLISKHLKGRTGKQCRERQVIFIY</sequence>
<gene>
    <name evidence="10" type="ORF">GSLYS_00003740001</name>
</gene>
<dbReference type="EMBL" id="CAXITT010000051">
    <property type="protein sequence ID" value="CAL1529585.1"/>
    <property type="molecule type" value="Genomic_DNA"/>
</dbReference>
<feature type="region of interest" description="Disordered" evidence="7">
    <location>
        <begin position="1"/>
        <end position="55"/>
    </location>
</feature>
<evidence type="ECO:0000256" key="3">
    <source>
        <dbReference type="ARBA" id="ARBA00023015"/>
    </source>
</evidence>
<keyword evidence="2" id="KW-0677">Repeat</keyword>
<organism evidence="10 11">
    <name type="scientific">Lymnaea stagnalis</name>
    <name type="common">Great pond snail</name>
    <name type="synonym">Helix stagnalis</name>
    <dbReference type="NCBI Taxonomy" id="6523"/>
    <lineage>
        <taxon>Eukaryota</taxon>
        <taxon>Metazoa</taxon>
        <taxon>Spiralia</taxon>
        <taxon>Lophotrochozoa</taxon>
        <taxon>Mollusca</taxon>
        <taxon>Gastropoda</taxon>
        <taxon>Heterobranchia</taxon>
        <taxon>Euthyneura</taxon>
        <taxon>Panpulmonata</taxon>
        <taxon>Hygrophila</taxon>
        <taxon>Lymnaeoidea</taxon>
        <taxon>Lymnaeidae</taxon>
        <taxon>Lymnaea</taxon>
    </lineage>
</organism>
<dbReference type="FunFam" id="1.10.10.60:FF:000010">
    <property type="entry name" value="Transcriptional activator Myb isoform A"/>
    <property type="match status" value="1"/>
</dbReference>
<dbReference type="GO" id="GO:0005634">
    <property type="term" value="C:nucleus"/>
    <property type="evidence" value="ECO:0007669"/>
    <property type="project" value="UniProtKB-SubCell"/>
</dbReference>
<proteinExistence type="predicted"/>
<dbReference type="GO" id="GO:0001006">
    <property type="term" value="F:RNA polymerase III type 3 promoter sequence-specific DNA binding"/>
    <property type="evidence" value="ECO:0007669"/>
    <property type="project" value="TreeGrafter"/>
</dbReference>
<evidence type="ECO:0000256" key="6">
    <source>
        <dbReference type="ARBA" id="ARBA00023242"/>
    </source>
</evidence>
<keyword evidence="6" id="KW-0539">Nucleus</keyword>
<dbReference type="InterPro" id="IPR051575">
    <property type="entry name" value="Myb-like_DNA-bd"/>
</dbReference>
<dbReference type="FunFam" id="1.10.10.60:FF:000016">
    <property type="entry name" value="Transcriptional activator Myb isoform A"/>
    <property type="match status" value="1"/>
</dbReference>
<evidence type="ECO:0000313" key="10">
    <source>
        <dbReference type="EMBL" id="CAL1529585.1"/>
    </source>
</evidence>
<evidence type="ECO:0000259" key="8">
    <source>
        <dbReference type="PROSITE" id="PS50090"/>
    </source>
</evidence>
<evidence type="ECO:0000313" key="11">
    <source>
        <dbReference type="Proteomes" id="UP001497497"/>
    </source>
</evidence>
<dbReference type="PROSITE" id="PS51294">
    <property type="entry name" value="HTH_MYB"/>
    <property type="match status" value="2"/>
</dbReference>
<feature type="domain" description="Myb-like" evidence="8">
    <location>
        <begin position="116"/>
        <end position="167"/>
    </location>
</feature>
<dbReference type="GO" id="GO:0042795">
    <property type="term" value="P:snRNA transcription by RNA polymerase II"/>
    <property type="evidence" value="ECO:0007669"/>
    <property type="project" value="TreeGrafter"/>
</dbReference>
<comment type="subcellular location">
    <subcellularLocation>
        <location evidence="1">Nucleus</location>
    </subcellularLocation>
</comment>
<dbReference type="InterPro" id="IPR017930">
    <property type="entry name" value="Myb_dom"/>
</dbReference>
<dbReference type="GO" id="GO:0019185">
    <property type="term" value="C:snRNA-activating protein complex"/>
    <property type="evidence" value="ECO:0007669"/>
    <property type="project" value="TreeGrafter"/>
</dbReference>
<dbReference type="SMART" id="SM00717">
    <property type="entry name" value="SANT"/>
    <property type="match status" value="2"/>
</dbReference>
<keyword evidence="4" id="KW-0238">DNA-binding</keyword>
<dbReference type="GO" id="GO:0042796">
    <property type="term" value="P:snRNA transcription by RNA polymerase III"/>
    <property type="evidence" value="ECO:0007669"/>
    <property type="project" value="TreeGrafter"/>
</dbReference>
<feature type="domain" description="Myb-like" evidence="8">
    <location>
        <begin position="64"/>
        <end position="115"/>
    </location>
</feature>
<name>A0AAV2H8R4_LYMST</name>
<feature type="domain" description="HTH myb-type" evidence="9">
    <location>
        <begin position="116"/>
        <end position="168"/>
    </location>
</feature>
<evidence type="ECO:0000256" key="7">
    <source>
        <dbReference type="SAM" id="MobiDB-lite"/>
    </source>
</evidence>
<evidence type="ECO:0000256" key="2">
    <source>
        <dbReference type="ARBA" id="ARBA00022737"/>
    </source>
</evidence>
<dbReference type="GO" id="GO:0000978">
    <property type="term" value="F:RNA polymerase II cis-regulatory region sequence-specific DNA binding"/>
    <property type="evidence" value="ECO:0007669"/>
    <property type="project" value="TreeGrafter"/>
</dbReference>
<dbReference type="PROSITE" id="PS50090">
    <property type="entry name" value="MYB_LIKE"/>
    <property type="match status" value="2"/>
</dbReference>
<dbReference type="InterPro" id="IPR009057">
    <property type="entry name" value="Homeodomain-like_sf"/>
</dbReference>
<dbReference type="Pfam" id="PF00249">
    <property type="entry name" value="Myb_DNA-binding"/>
    <property type="match status" value="2"/>
</dbReference>
<evidence type="ECO:0000256" key="5">
    <source>
        <dbReference type="ARBA" id="ARBA00023163"/>
    </source>
</evidence>
<dbReference type="AlphaFoldDB" id="A0AAV2H8R4"/>
<dbReference type="CDD" id="cd00167">
    <property type="entry name" value="SANT"/>
    <property type="match status" value="2"/>
</dbReference>
<keyword evidence="5" id="KW-0804">Transcription</keyword>
<accession>A0AAV2H8R4</accession>
<protein>
    <recommendedName>
        <fullName evidence="12">Myb-like DNA-binding domain containing protein</fullName>
    </recommendedName>
</protein>
<evidence type="ECO:0000259" key="9">
    <source>
        <dbReference type="PROSITE" id="PS51294"/>
    </source>
</evidence>
<feature type="compositionally biased region" description="Polar residues" evidence="7">
    <location>
        <begin position="20"/>
        <end position="41"/>
    </location>
</feature>